<dbReference type="GO" id="GO:0003700">
    <property type="term" value="F:DNA-binding transcription factor activity"/>
    <property type="evidence" value="ECO:0007669"/>
    <property type="project" value="TreeGrafter"/>
</dbReference>
<dbReference type="AlphaFoldDB" id="A0A3L7E548"/>
<sequence length="145" mass="15945">MRLTRFTDYALRVLIYLAANDNQPATIAQIATKFRISRNHLMKVVPELSQQGYIIGQRGKGGGLRLAMAPEDINLGELVRAMENDWVIAECFGDNNQCLLTPACALQPILREALTAFLNVLDGYSLADIVNGRRGERLAGILATS</sequence>
<gene>
    <name evidence="2" type="ORF">DWB85_01390</name>
</gene>
<evidence type="ECO:0000313" key="3">
    <source>
        <dbReference type="Proteomes" id="UP000265509"/>
    </source>
</evidence>
<dbReference type="InterPro" id="IPR036390">
    <property type="entry name" value="WH_DNA-bd_sf"/>
</dbReference>
<comment type="caution">
    <text evidence="2">The sequence shown here is derived from an EMBL/GenBank/DDBJ whole genome shotgun (WGS) entry which is preliminary data.</text>
</comment>
<dbReference type="PANTHER" id="PTHR33221">
    <property type="entry name" value="WINGED HELIX-TURN-HELIX TRANSCRIPTIONAL REGULATOR, RRF2 FAMILY"/>
    <property type="match status" value="1"/>
</dbReference>
<dbReference type="EMBL" id="QRAN01000001">
    <property type="protein sequence ID" value="RLQ23833.1"/>
    <property type="molecule type" value="Genomic_DNA"/>
</dbReference>
<dbReference type="InterPro" id="IPR000944">
    <property type="entry name" value="Tscrpt_reg_Rrf2"/>
</dbReference>
<dbReference type="NCBIfam" id="TIGR00738">
    <property type="entry name" value="rrf2_super"/>
    <property type="match status" value="1"/>
</dbReference>
<dbReference type="RefSeq" id="WP_117952391.1">
    <property type="nucleotide sequence ID" value="NZ_QRAN01000001.1"/>
</dbReference>
<protein>
    <submittedName>
        <fullName evidence="2">Rrf2 family transcriptional regulator</fullName>
    </submittedName>
</protein>
<dbReference type="SUPFAM" id="SSF46785">
    <property type="entry name" value="Winged helix' DNA-binding domain"/>
    <property type="match status" value="1"/>
</dbReference>
<organism evidence="2 3">
    <name type="scientific">Seongchinamella sediminis</name>
    <dbReference type="NCBI Taxonomy" id="2283635"/>
    <lineage>
        <taxon>Bacteria</taxon>
        <taxon>Pseudomonadati</taxon>
        <taxon>Pseudomonadota</taxon>
        <taxon>Gammaproteobacteria</taxon>
        <taxon>Cellvibrionales</taxon>
        <taxon>Halieaceae</taxon>
        <taxon>Seongchinamella</taxon>
    </lineage>
</organism>
<keyword evidence="3" id="KW-1185">Reference proteome</keyword>
<dbReference type="PANTHER" id="PTHR33221:SF4">
    <property type="entry name" value="HTH-TYPE TRANSCRIPTIONAL REPRESSOR NSRR"/>
    <property type="match status" value="1"/>
</dbReference>
<dbReference type="InterPro" id="IPR036388">
    <property type="entry name" value="WH-like_DNA-bd_sf"/>
</dbReference>
<dbReference type="GO" id="GO:0005829">
    <property type="term" value="C:cytosol"/>
    <property type="evidence" value="ECO:0007669"/>
    <property type="project" value="TreeGrafter"/>
</dbReference>
<dbReference type="PROSITE" id="PS51197">
    <property type="entry name" value="HTH_RRF2_2"/>
    <property type="match status" value="1"/>
</dbReference>
<dbReference type="OrthoDB" id="9795923at2"/>
<evidence type="ECO:0000256" key="1">
    <source>
        <dbReference type="ARBA" id="ARBA00023125"/>
    </source>
</evidence>
<dbReference type="Gene3D" id="1.10.10.10">
    <property type="entry name" value="Winged helix-like DNA-binding domain superfamily/Winged helix DNA-binding domain"/>
    <property type="match status" value="1"/>
</dbReference>
<dbReference type="Proteomes" id="UP000265509">
    <property type="component" value="Unassembled WGS sequence"/>
</dbReference>
<accession>A0A3L7E548</accession>
<proteinExistence type="predicted"/>
<evidence type="ECO:0000313" key="2">
    <source>
        <dbReference type="EMBL" id="RLQ23833.1"/>
    </source>
</evidence>
<dbReference type="GO" id="GO:0003677">
    <property type="term" value="F:DNA binding"/>
    <property type="evidence" value="ECO:0007669"/>
    <property type="project" value="UniProtKB-KW"/>
</dbReference>
<name>A0A3L7E548_9GAMM</name>
<keyword evidence="1" id="KW-0238">DNA-binding</keyword>
<dbReference type="Pfam" id="PF02082">
    <property type="entry name" value="Rrf2"/>
    <property type="match status" value="1"/>
</dbReference>
<reference evidence="2 3" key="1">
    <citation type="submission" date="2018-07" db="EMBL/GenBank/DDBJ databases">
        <title>Halioglobus sp. genome submission.</title>
        <authorList>
            <person name="Ye M.-Q."/>
            <person name="Du Z.-J."/>
        </authorList>
    </citation>
    <scope>NUCLEOTIDE SEQUENCE [LARGE SCALE GENOMIC DNA]</scope>
    <source>
        <strain evidence="2 3">U0301</strain>
    </source>
</reference>